<accession>A0A1C7WRA9</accession>
<dbReference type="RefSeq" id="WP_066390540.1">
    <property type="nucleotide sequence ID" value="NZ_CP035926.1"/>
</dbReference>
<dbReference type="InterPro" id="IPR016032">
    <property type="entry name" value="Sig_transdc_resp-reg_C-effctor"/>
</dbReference>
<evidence type="ECO:0000256" key="2">
    <source>
        <dbReference type="PROSITE-ProRule" id="PRU01091"/>
    </source>
</evidence>
<keyword evidence="5" id="KW-1185">Reference proteome</keyword>
<evidence type="ECO:0000313" key="5">
    <source>
        <dbReference type="Proteomes" id="UP000092987"/>
    </source>
</evidence>
<dbReference type="EMBL" id="LLKQ01000001">
    <property type="protein sequence ID" value="OCL96179.1"/>
    <property type="molecule type" value="Genomic_DNA"/>
</dbReference>
<evidence type="ECO:0000259" key="3">
    <source>
        <dbReference type="PROSITE" id="PS51755"/>
    </source>
</evidence>
<dbReference type="SUPFAM" id="SSF46894">
    <property type="entry name" value="C-terminal effector domain of the bipartite response regulators"/>
    <property type="match status" value="1"/>
</dbReference>
<dbReference type="Pfam" id="PF00486">
    <property type="entry name" value="Trans_reg_C"/>
    <property type="match status" value="1"/>
</dbReference>
<organism evidence="4 5">
    <name type="scientific">Aliarcobacter thereius LMG 24486</name>
    <dbReference type="NCBI Taxonomy" id="1032240"/>
    <lineage>
        <taxon>Bacteria</taxon>
        <taxon>Pseudomonadati</taxon>
        <taxon>Campylobacterota</taxon>
        <taxon>Epsilonproteobacteria</taxon>
        <taxon>Campylobacterales</taxon>
        <taxon>Arcobacteraceae</taxon>
        <taxon>Aliarcobacter</taxon>
    </lineage>
</organism>
<evidence type="ECO:0000256" key="1">
    <source>
        <dbReference type="ARBA" id="ARBA00023125"/>
    </source>
</evidence>
<evidence type="ECO:0000313" key="4">
    <source>
        <dbReference type="EMBL" id="OCL96179.1"/>
    </source>
</evidence>
<dbReference type="SMART" id="SM00862">
    <property type="entry name" value="Trans_reg_C"/>
    <property type="match status" value="1"/>
</dbReference>
<protein>
    <recommendedName>
        <fullName evidence="3">OmpR/PhoB-type domain-containing protein</fullName>
    </recommendedName>
</protein>
<gene>
    <name evidence="4" type="ORF">AA347_01670</name>
</gene>
<proteinExistence type="predicted"/>
<reference evidence="4 5" key="1">
    <citation type="submission" date="2015-10" db="EMBL/GenBank/DDBJ databases">
        <authorList>
            <person name="Rovetto F.F."/>
            <person name="Cocolin L.L."/>
            <person name="Illeghems K.K."/>
            <person name="Van Nieuwerbuegh F.F."/>
            <person name="Houf K.K."/>
        </authorList>
    </citation>
    <scope>NUCLEOTIDE SEQUENCE [LARGE SCALE GENOMIC DNA]</scope>
    <source>
        <strain evidence="4 5">LMG 24486</strain>
    </source>
</reference>
<sequence>MTEEIVYDYINKKFIFNNKKEKALTQNETLLFELLLENRNNLVSFEVIENSVFSDSIMTDSSLKNLLLRLRKKLTIDIIKTVRGLGILLQIDR</sequence>
<feature type="domain" description="OmpR/PhoB-type" evidence="3">
    <location>
        <begin position="1"/>
        <end position="91"/>
    </location>
</feature>
<dbReference type="InterPro" id="IPR001867">
    <property type="entry name" value="OmpR/PhoB-type_DNA-bd"/>
</dbReference>
<name>A0A1C7WRA9_9BACT</name>
<feature type="DNA-binding region" description="OmpR/PhoB-type" evidence="2">
    <location>
        <begin position="1"/>
        <end position="91"/>
    </location>
</feature>
<dbReference type="InterPro" id="IPR036388">
    <property type="entry name" value="WH-like_DNA-bd_sf"/>
</dbReference>
<comment type="caution">
    <text evidence="4">The sequence shown here is derived from an EMBL/GenBank/DDBJ whole genome shotgun (WGS) entry which is preliminary data.</text>
</comment>
<dbReference type="PROSITE" id="PS51755">
    <property type="entry name" value="OMPR_PHOB"/>
    <property type="match status" value="1"/>
</dbReference>
<dbReference type="Gene3D" id="1.10.10.10">
    <property type="entry name" value="Winged helix-like DNA-binding domain superfamily/Winged helix DNA-binding domain"/>
    <property type="match status" value="1"/>
</dbReference>
<dbReference type="Proteomes" id="UP000092987">
    <property type="component" value="Unassembled WGS sequence"/>
</dbReference>
<keyword evidence="1 2" id="KW-0238">DNA-binding</keyword>